<evidence type="ECO:0000256" key="4">
    <source>
        <dbReference type="ARBA" id="ARBA00022833"/>
    </source>
</evidence>
<dbReference type="CDD" id="cd09607">
    <property type="entry name" value="M3B_PepF"/>
    <property type="match status" value="1"/>
</dbReference>
<sequence length="596" mass="68284">MQHLTEYEKTWDLNVIFPGGSKSKVFQDYLTNVEKEMEGLSQLVHSFNPNEQQNLVKPLTMIINTLETTTKKLRESFAFISCLSAQNVKDEDANLLVGRRSSLGAKMGGIRTVLNEKLVSVPDEKWQEIIKSEPLKEVAFVLNETRNSARELLSTEQEILINDLAVDGYHAWGQMYQTVVGKMSVEIEEDGEVKYYSVGQAANKLSNPNANYRKYVFEQLSKAWAENADLFGQTLNHLAGFRLQKYKHRGWENVLKEPLKINRMKQETLDAMWNAITNNKKHFVRYLNKKAELLGKEKLSMYDIGAPLSKSVKTVPYSEGAQFIIQNFEKFSPKMASFAQMAFEKRWIEAEDRAGKRPGGFCTSFPDSEQTRIFMTYSGTASNISTLAHELGHAYHQHVMNNVHGMNQGYAMNVAETASTFAEMIVADASVKSAETKEEKLELLEDKIQRSVAFFMNIHARFLFETRFYEERKSGMVSVNRLNELIVEAQKEAYCNALDEYDPNFWSSKLHFHITGTPFYNFPYTFGYLFSLGIYAYAKKSESGFEDEYIALLQDTGRMDVEELAMKHLQVDLTKPDFWEEAIALCVKDVEEFISL</sequence>
<name>A0A916S9M5_9BACI</name>
<gene>
    <name evidence="9" type="ORF">GCM10008025_32880</name>
</gene>
<accession>A0A916S9M5</accession>
<reference evidence="9" key="2">
    <citation type="submission" date="2020-09" db="EMBL/GenBank/DDBJ databases">
        <authorList>
            <person name="Sun Q."/>
            <person name="Zhou Y."/>
        </authorList>
    </citation>
    <scope>NUCLEOTIDE SEQUENCE</scope>
    <source>
        <strain evidence="9">CGMCC 1.12408</strain>
    </source>
</reference>
<feature type="domain" description="Oligopeptidase F N-terminal" evidence="8">
    <location>
        <begin position="118"/>
        <end position="183"/>
    </location>
</feature>
<evidence type="ECO:0000256" key="5">
    <source>
        <dbReference type="ARBA" id="ARBA00023049"/>
    </source>
</evidence>
<evidence type="ECO:0000259" key="8">
    <source>
        <dbReference type="Pfam" id="PF08439"/>
    </source>
</evidence>
<dbReference type="NCBIfam" id="TIGR02290">
    <property type="entry name" value="M3_fam_3"/>
    <property type="match status" value="1"/>
</dbReference>
<dbReference type="RefSeq" id="WP_188385770.1">
    <property type="nucleotide sequence ID" value="NZ_BMEY01000021.1"/>
</dbReference>
<keyword evidence="5 6" id="KW-0482">Metalloprotease</keyword>
<evidence type="ECO:0000256" key="6">
    <source>
        <dbReference type="RuleBase" id="RU003435"/>
    </source>
</evidence>
<evidence type="ECO:0000259" key="7">
    <source>
        <dbReference type="Pfam" id="PF01432"/>
    </source>
</evidence>
<dbReference type="PANTHER" id="PTHR34217">
    <property type="entry name" value="METAL-DEPENDENT CARBOXYPEPTIDASE"/>
    <property type="match status" value="1"/>
</dbReference>
<proteinExistence type="inferred from homology"/>
<keyword evidence="10" id="KW-1185">Reference proteome</keyword>
<keyword evidence="1 6" id="KW-0645">Protease</keyword>
<dbReference type="SUPFAM" id="SSF55486">
    <property type="entry name" value="Metalloproteases ('zincins'), catalytic domain"/>
    <property type="match status" value="1"/>
</dbReference>
<dbReference type="GO" id="GO:0004181">
    <property type="term" value="F:metallocarboxypeptidase activity"/>
    <property type="evidence" value="ECO:0007669"/>
    <property type="project" value="InterPro"/>
</dbReference>
<keyword evidence="3 6" id="KW-0378">Hydrolase</keyword>
<dbReference type="EMBL" id="BMEY01000021">
    <property type="protein sequence ID" value="GGA87490.1"/>
    <property type="molecule type" value="Genomic_DNA"/>
</dbReference>
<dbReference type="InterPro" id="IPR042088">
    <property type="entry name" value="OligoPept_F_C"/>
</dbReference>
<keyword evidence="2 6" id="KW-0479">Metal-binding</keyword>
<dbReference type="Gene3D" id="1.10.1370.20">
    <property type="entry name" value="Oligoendopeptidase f, C-terminal domain"/>
    <property type="match status" value="1"/>
</dbReference>
<evidence type="ECO:0000256" key="1">
    <source>
        <dbReference type="ARBA" id="ARBA00022670"/>
    </source>
</evidence>
<dbReference type="Pfam" id="PF08439">
    <property type="entry name" value="Peptidase_M3_N"/>
    <property type="match status" value="1"/>
</dbReference>
<evidence type="ECO:0000256" key="2">
    <source>
        <dbReference type="ARBA" id="ARBA00022723"/>
    </source>
</evidence>
<keyword evidence="4 6" id="KW-0862">Zinc</keyword>
<comment type="caution">
    <text evidence="9">The sequence shown here is derived from an EMBL/GenBank/DDBJ whole genome shotgun (WGS) entry which is preliminary data.</text>
</comment>
<comment type="similarity">
    <text evidence="6">Belongs to the peptidase M3 family.</text>
</comment>
<dbReference type="InterPro" id="IPR001567">
    <property type="entry name" value="Pept_M3A_M3B_dom"/>
</dbReference>
<reference evidence="9" key="1">
    <citation type="journal article" date="2014" name="Int. J. Syst. Evol. Microbiol.">
        <title>Complete genome sequence of Corynebacterium casei LMG S-19264T (=DSM 44701T), isolated from a smear-ripened cheese.</title>
        <authorList>
            <consortium name="US DOE Joint Genome Institute (JGI-PGF)"/>
            <person name="Walter F."/>
            <person name="Albersmeier A."/>
            <person name="Kalinowski J."/>
            <person name="Ruckert C."/>
        </authorList>
    </citation>
    <scope>NUCLEOTIDE SEQUENCE</scope>
    <source>
        <strain evidence="9">CGMCC 1.12408</strain>
    </source>
</reference>
<feature type="domain" description="Peptidase M3A/M3B catalytic" evidence="7">
    <location>
        <begin position="206"/>
        <end position="584"/>
    </location>
</feature>
<dbReference type="InterPro" id="IPR034006">
    <property type="entry name" value="M3B_PepF_2"/>
</dbReference>
<dbReference type="Pfam" id="PF01432">
    <property type="entry name" value="Peptidase_M3"/>
    <property type="match status" value="1"/>
</dbReference>
<dbReference type="InterPro" id="IPR001333">
    <property type="entry name" value="Peptidase_M32_Taq"/>
</dbReference>
<comment type="cofactor">
    <cofactor evidence="6">
        <name>Zn(2+)</name>
        <dbReference type="ChEBI" id="CHEBI:29105"/>
    </cofactor>
    <text evidence="6">Binds 1 zinc ion.</text>
</comment>
<evidence type="ECO:0000256" key="3">
    <source>
        <dbReference type="ARBA" id="ARBA00022801"/>
    </source>
</evidence>
<dbReference type="InterPro" id="IPR013647">
    <property type="entry name" value="OligopepF_N_dom"/>
</dbReference>
<dbReference type="InterPro" id="IPR011977">
    <property type="entry name" value="Pept_M3B_clade3"/>
</dbReference>
<dbReference type="GO" id="GO:0006508">
    <property type="term" value="P:proteolysis"/>
    <property type="evidence" value="ECO:0007669"/>
    <property type="project" value="UniProtKB-KW"/>
</dbReference>
<protein>
    <submittedName>
        <fullName evidence="9">Oligoendopeptidase</fullName>
    </submittedName>
</protein>
<dbReference type="GO" id="GO:0046872">
    <property type="term" value="F:metal ion binding"/>
    <property type="evidence" value="ECO:0007669"/>
    <property type="project" value="UniProtKB-UniRule"/>
</dbReference>
<evidence type="ECO:0000313" key="10">
    <source>
        <dbReference type="Proteomes" id="UP000613512"/>
    </source>
</evidence>
<dbReference type="GO" id="GO:0004222">
    <property type="term" value="F:metalloendopeptidase activity"/>
    <property type="evidence" value="ECO:0007669"/>
    <property type="project" value="InterPro"/>
</dbReference>
<dbReference type="Gene3D" id="1.20.140.70">
    <property type="entry name" value="Oligopeptidase f, N-terminal domain"/>
    <property type="match status" value="1"/>
</dbReference>
<dbReference type="AlphaFoldDB" id="A0A916S9M5"/>
<dbReference type="PANTHER" id="PTHR34217:SF1">
    <property type="entry name" value="CARBOXYPEPTIDASE 1"/>
    <property type="match status" value="1"/>
</dbReference>
<evidence type="ECO:0000313" key="9">
    <source>
        <dbReference type="EMBL" id="GGA87490.1"/>
    </source>
</evidence>
<organism evidence="9 10">
    <name type="scientific">Ornithinibacillus halotolerans</name>
    <dbReference type="NCBI Taxonomy" id="1274357"/>
    <lineage>
        <taxon>Bacteria</taxon>
        <taxon>Bacillati</taxon>
        <taxon>Bacillota</taxon>
        <taxon>Bacilli</taxon>
        <taxon>Bacillales</taxon>
        <taxon>Bacillaceae</taxon>
        <taxon>Ornithinibacillus</taxon>
    </lineage>
</organism>
<dbReference type="Proteomes" id="UP000613512">
    <property type="component" value="Unassembled WGS sequence"/>
</dbReference>